<evidence type="ECO:0000256" key="3">
    <source>
        <dbReference type="ARBA" id="ARBA00023002"/>
    </source>
</evidence>
<dbReference type="Proteomes" id="UP000217918">
    <property type="component" value="Unassembled WGS sequence"/>
</dbReference>
<proteinExistence type="predicted"/>
<evidence type="ECO:0000313" key="4">
    <source>
        <dbReference type="EMBL" id="PBQ22977.1"/>
    </source>
</evidence>
<dbReference type="UniPathway" id="UPA00148"/>
<evidence type="ECO:0000313" key="5">
    <source>
        <dbReference type="Proteomes" id="UP000217918"/>
    </source>
</evidence>
<organism evidence="4 5">
    <name type="scientific">Levilactobacillus brevis</name>
    <name type="common">Lactobacillus brevis</name>
    <dbReference type="NCBI Taxonomy" id="1580"/>
    <lineage>
        <taxon>Bacteria</taxon>
        <taxon>Bacillati</taxon>
        <taxon>Bacillota</taxon>
        <taxon>Bacilli</taxon>
        <taxon>Lactobacillales</taxon>
        <taxon>Lactobacillaceae</taxon>
        <taxon>Levilactobacillus</taxon>
    </lineage>
</organism>
<sequence>MILLLGGVSESLAIADFLTEKQWSFILSVTTDYGVELAQAHAKSVIKEIFQPDSLTAFIDQNNITLILDATHPFARVISNLAIAVAQKMTVAYLRFERQTSESPESGVTLVNDFAEVCGRLSAMEGLIYLSTGSKTAPDYAQVLGLDRLHVRVLPTTSVLSKLTTAGFDATQIDAIRGPFTTNLNIELFRRVNAAVVVTKESGKQGGVQEKIAAAQALSIPCLVIRRPVIDYPRQVSNLTALARALEMTS</sequence>
<name>A0A2A3TW12_LEVBR</name>
<reference evidence="4 5" key="1">
    <citation type="submission" date="2017-09" db="EMBL/GenBank/DDBJ databases">
        <title>Genome sequence of Lactobacillus brevis D7.</title>
        <authorList>
            <person name="Kwon M.-S."/>
            <person name="Lim S.K."/>
            <person name="Choi H.-J."/>
        </authorList>
    </citation>
    <scope>NUCLEOTIDE SEQUENCE [LARGE SCALE GENOMIC DNA]</scope>
    <source>
        <strain evidence="4 5">D7</strain>
    </source>
</reference>
<dbReference type="EMBL" id="NVYO01000001">
    <property type="protein sequence ID" value="PBQ22977.1"/>
    <property type="molecule type" value="Genomic_DNA"/>
</dbReference>
<comment type="pathway">
    <text evidence="1">Cofactor biosynthesis; adenosylcobalamin biosynthesis.</text>
</comment>
<dbReference type="PANTHER" id="PTHR36925:SF1">
    <property type="entry name" value="COBALT-PRECORRIN-6A REDUCTASE"/>
    <property type="match status" value="1"/>
</dbReference>
<keyword evidence="2" id="KW-0169">Cobalamin biosynthesis</keyword>
<dbReference type="PANTHER" id="PTHR36925">
    <property type="entry name" value="COBALT-PRECORRIN-6A REDUCTASE"/>
    <property type="match status" value="1"/>
</dbReference>
<dbReference type="Pfam" id="PF02571">
    <property type="entry name" value="CbiJ"/>
    <property type="match status" value="1"/>
</dbReference>
<protein>
    <submittedName>
        <fullName evidence="4">Precorrin-6A reductase</fullName>
    </submittedName>
</protein>
<gene>
    <name evidence="4" type="primary">cobK</name>
    <name evidence="4" type="ORF">CNR29_02655</name>
</gene>
<dbReference type="PROSITE" id="PS51014">
    <property type="entry name" value="COBK_CBIJ"/>
    <property type="match status" value="1"/>
</dbReference>
<dbReference type="InterPro" id="IPR003723">
    <property type="entry name" value="Precorrin-6x_reduct"/>
</dbReference>
<dbReference type="GO" id="GO:0016994">
    <property type="term" value="F:precorrin-6A reductase activity"/>
    <property type="evidence" value="ECO:0007669"/>
    <property type="project" value="InterPro"/>
</dbReference>
<keyword evidence="3" id="KW-0560">Oxidoreductase</keyword>
<dbReference type="AlphaFoldDB" id="A0A2A3TW12"/>
<dbReference type="RefSeq" id="WP_096109700.1">
    <property type="nucleotide sequence ID" value="NZ_CP168078.1"/>
</dbReference>
<evidence type="ECO:0000256" key="1">
    <source>
        <dbReference type="ARBA" id="ARBA00004953"/>
    </source>
</evidence>
<comment type="caution">
    <text evidence="4">The sequence shown here is derived from an EMBL/GenBank/DDBJ whole genome shotgun (WGS) entry which is preliminary data.</text>
</comment>
<dbReference type="GO" id="GO:0009236">
    <property type="term" value="P:cobalamin biosynthetic process"/>
    <property type="evidence" value="ECO:0007669"/>
    <property type="project" value="UniProtKB-UniPathway"/>
</dbReference>
<evidence type="ECO:0000256" key="2">
    <source>
        <dbReference type="ARBA" id="ARBA00022573"/>
    </source>
</evidence>
<dbReference type="NCBIfam" id="TIGR00715">
    <property type="entry name" value="precor6x_red"/>
    <property type="match status" value="1"/>
</dbReference>
<accession>A0A2A3TW12</accession>